<proteinExistence type="predicted"/>
<feature type="domain" description="Zn(2)-C6 fungal-type" evidence="8">
    <location>
        <begin position="25"/>
        <end position="53"/>
    </location>
</feature>
<gene>
    <name evidence="9" type="ORF">PAC_06224</name>
</gene>
<sequence>MTTQNASKKVSENRKRASAPKTRSGCLTCRKRRVKCDEQRPQCDRCIKSSFSCDGYQTPKLRRKIQEISSLPKLAPRLFVSPESDTKSKSIPIPTLHQWNTSGGLLLLQPRNTLFRTDQEARYFRLFCDKVTIQLTGFFDLPLWNRLILQTAEQEESVRLGIISIGALQQTIDLRNSQDSRYIAPFAALDEHHRFAVQEYSKAIKQMRVAISTQKHNLRTTLLTCLLIICFESLHGNHESAIAQMQVGIRLLEDFIASRRESLSVLDTTSSIDSAVAESPSFALHSPAPDIIEDDLVQAFARLDMQANSFIDSRPIDYHLEMRYHGADCISRMPASFSSIPEARRYYELVTRRLMHWISSVFHRRTCENGQSQGSQLLSQISPRNQHQAPDSECGGILNRENPIHPPSSSTYAEQQFHLDELERWRCSFTPLLNSYRDQTQSKEYLAVTSLQVRFMSSRFALSANLSTDQLIYDDRIEEVREITRLAKILHLHPSTKGEFAFDLGYIPQLYVIAIKCRDRSLRREAIQLLRSRSWREGVWDSKLAASMAVALMEIEEEGLHGDFLPNEARVRGTKMKFDLQKREGHLTCFMAGGEVKERTIRW</sequence>
<dbReference type="PANTHER" id="PTHR36206:SF4">
    <property type="entry name" value="HYPOTHETICAL CONSERVED PROTEIN (EUROFUNG)-RELATED"/>
    <property type="match status" value="1"/>
</dbReference>
<evidence type="ECO:0000256" key="4">
    <source>
        <dbReference type="ARBA" id="ARBA00023125"/>
    </source>
</evidence>
<dbReference type="SUPFAM" id="SSF57701">
    <property type="entry name" value="Zn2/Cys6 DNA-binding domain"/>
    <property type="match status" value="1"/>
</dbReference>
<protein>
    <recommendedName>
        <fullName evidence="8">Zn(2)-C6 fungal-type domain-containing protein</fullName>
    </recommendedName>
</protein>
<feature type="region of interest" description="Disordered" evidence="7">
    <location>
        <begin position="380"/>
        <end position="411"/>
    </location>
</feature>
<dbReference type="Proteomes" id="UP000184330">
    <property type="component" value="Unassembled WGS sequence"/>
</dbReference>
<evidence type="ECO:0000313" key="9">
    <source>
        <dbReference type="EMBL" id="CZR56336.1"/>
    </source>
</evidence>
<keyword evidence="6" id="KW-0539">Nucleus</keyword>
<evidence type="ECO:0000256" key="6">
    <source>
        <dbReference type="ARBA" id="ARBA00023242"/>
    </source>
</evidence>
<name>A0A1L7WU92_9HELO</name>
<dbReference type="InterPro" id="IPR052360">
    <property type="entry name" value="Transcr_Regulatory_Proteins"/>
</dbReference>
<dbReference type="SMART" id="SM00066">
    <property type="entry name" value="GAL4"/>
    <property type="match status" value="1"/>
</dbReference>
<evidence type="ECO:0000256" key="7">
    <source>
        <dbReference type="SAM" id="MobiDB-lite"/>
    </source>
</evidence>
<reference evidence="9 10" key="1">
    <citation type="submission" date="2016-03" db="EMBL/GenBank/DDBJ databases">
        <authorList>
            <person name="Ploux O."/>
        </authorList>
    </citation>
    <scope>NUCLEOTIDE SEQUENCE [LARGE SCALE GENOMIC DNA]</scope>
    <source>
        <strain evidence="9 10">UAMH 11012</strain>
    </source>
</reference>
<evidence type="ECO:0000256" key="2">
    <source>
        <dbReference type="ARBA" id="ARBA00022833"/>
    </source>
</evidence>
<dbReference type="Pfam" id="PF00172">
    <property type="entry name" value="Zn_clus"/>
    <property type="match status" value="1"/>
</dbReference>
<dbReference type="Gene3D" id="4.10.240.10">
    <property type="entry name" value="Zn(2)-C6 fungal-type DNA-binding domain"/>
    <property type="match status" value="1"/>
</dbReference>
<dbReference type="GO" id="GO:0000981">
    <property type="term" value="F:DNA-binding transcription factor activity, RNA polymerase II-specific"/>
    <property type="evidence" value="ECO:0007669"/>
    <property type="project" value="InterPro"/>
</dbReference>
<feature type="region of interest" description="Disordered" evidence="7">
    <location>
        <begin position="1"/>
        <end position="22"/>
    </location>
</feature>
<evidence type="ECO:0000259" key="8">
    <source>
        <dbReference type="PROSITE" id="PS50048"/>
    </source>
</evidence>
<dbReference type="GO" id="GO:0008270">
    <property type="term" value="F:zinc ion binding"/>
    <property type="evidence" value="ECO:0007669"/>
    <property type="project" value="InterPro"/>
</dbReference>
<keyword evidence="1" id="KW-0479">Metal-binding</keyword>
<keyword evidence="3" id="KW-0805">Transcription regulation</keyword>
<keyword evidence="5" id="KW-0804">Transcription</keyword>
<dbReference type="OrthoDB" id="3598904at2759"/>
<organism evidence="9 10">
    <name type="scientific">Phialocephala subalpina</name>
    <dbReference type="NCBI Taxonomy" id="576137"/>
    <lineage>
        <taxon>Eukaryota</taxon>
        <taxon>Fungi</taxon>
        <taxon>Dikarya</taxon>
        <taxon>Ascomycota</taxon>
        <taxon>Pezizomycotina</taxon>
        <taxon>Leotiomycetes</taxon>
        <taxon>Helotiales</taxon>
        <taxon>Mollisiaceae</taxon>
        <taxon>Phialocephala</taxon>
        <taxon>Phialocephala fortinii species complex</taxon>
    </lineage>
</organism>
<keyword evidence="10" id="KW-1185">Reference proteome</keyword>
<dbReference type="InterPro" id="IPR036864">
    <property type="entry name" value="Zn2-C6_fun-type_DNA-bd_sf"/>
</dbReference>
<dbReference type="PROSITE" id="PS50048">
    <property type="entry name" value="ZN2_CY6_FUNGAL_2"/>
    <property type="match status" value="1"/>
</dbReference>
<dbReference type="CDD" id="cd00067">
    <property type="entry name" value="GAL4"/>
    <property type="match status" value="1"/>
</dbReference>
<dbReference type="STRING" id="576137.A0A1L7WU92"/>
<dbReference type="InterPro" id="IPR001138">
    <property type="entry name" value="Zn2Cys6_DnaBD"/>
</dbReference>
<dbReference type="EMBL" id="FJOG01000008">
    <property type="protein sequence ID" value="CZR56336.1"/>
    <property type="molecule type" value="Genomic_DNA"/>
</dbReference>
<dbReference type="PANTHER" id="PTHR36206">
    <property type="entry name" value="ASPERCRYPTIN BIOSYNTHESIS CLUSTER-SPECIFIC TRANSCRIPTION REGULATOR ATNN-RELATED"/>
    <property type="match status" value="1"/>
</dbReference>
<dbReference type="PROSITE" id="PS00463">
    <property type="entry name" value="ZN2_CY6_FUNGAL_1"/>
    <property type="match status" value="1"/>
</dbReference>
<keyword evidence="4" id="KW-0238">DNA-binding</keyword>
<dbReference type="GO" id="GO:0003677">
    <property type="term" value="F:DNA binding"/>
    <property type="evidence" value="ECO:0007669"/>
    <property type="project" value="UniProtKB-KW"/>
</dbReference>
<evidence type="ECO:0000256" key="5">
    <source>
        <dbReference type="ARBA" id="ARBA00023163"/>
    </source>
</evidence>
<evidence type="ECO:0000256" key="1">
    <source>
        <dbReference type="ARBA" id="ARBA00022723"/>
    </source>
</evidence>
<keyword evidence="2" id="KW-0862">Zinc</keyword>
<dbReference type="AlphaFoldDB" id="A0A1L7WU92"/>
<evidence type="ECO:0000256" key="3">
    <source>
        <dbReference type="ARBA" id="ARBA00023015"/>
    </source>
</evidence>
<evidence type="ECO:0000313" key="10">
    <source>
        <dbReference type="Proteomes" id="UP000184330"/>
    </source>
</evidence>
<accession>A0A1L7WU92</accession>